<name>A0A194US93_CYTMA</name>
<sequence length="97" mass="10769">MLGTSSTSSTAHTAFPDIPTDTYTDYDNCYPDWISVSYELQREDALDKVKTEFSGMPDDANTKAWDDLITPTFFSAYKQDLKKIGESVNDSVPLADG</sequence>
<dbReference type="OrthoDB" id="3687641at2759"/>
<dbReference type="EMBL" id="KN714674">
    <property type="protein sequence ID" value="KUI54509.1"/>
    <property type="molecule type" value="Genomic_DNA"/>
</dbReference>
<evidence type="ECO:0000313" key="2">
    <source>
        <dbReference type="Proteomes" id="UP000078576"/>
    </source>
</evidence>
<proteinExistence type="predicted"/>
<dbReference type="AlphaFoldDB" id="A0A194US93"/>
<organism evidence="1 2">
    <name type="scientific">Cytospora mali</name>
    <name type="common">Apple Valsa canker fungus</name>
    <name type="synonym">Valsa mali</name>
    <dbReference type="NCBI Taxonomy" id="578113"/>
    <lineage>
        <taxon>Eukaryota</taxon>
        <taxon>Fungi</taxon>
        <taxon>Dikarya</taxon>
        <taxon>Ascomycota</taxon>
        <taxon>Pezizomycotina</taxon>
        <taxon>Sordariomycetes</taxon>
        <taxon>Sordariomycetidae</taxon>
        <taxon>Diaporthales</taxon>
        <taxon>Cytosporaceae</taxon>
        <taxon>Cytospora</taxon>
    </lineage>
</organism>
<evidence type="ECO:0000313" key="1">
    <source>
        <dbReference type="EMBL" id="KUI54509.1"/>
    </source>
</evidence>
<reference evidence="2" key="1">
    <citation type="submission" date="2014-12" db="EMBL/GenBank/DDBJ databases">
        <title>Genome Sequence of Valsa Canker Pathogens Uncovers a Specific Adaption of Colonization on Woody Bark.</title>
        <authorList>
            <person name="Yin Z."/>
            <person name="Liu H."/>
            <person name="Gao X."/>
            <person name="Li Z."/>
            <person name="Song N."/>
            <person name="Ke X."/>
            <person name="Dai Q."/>
            <person name="Wu Y."/>
            <person name="Sun Y."/>
            <person name="Xu J.-R."/>
            <person name="Kang Z.K."/>
            <person name="Wang L."/>
            <person name="Huang L."/>
        </authorList>
    </citation>
    <scope>NUCLEOTIDE SEQUENCE [LARGE SCALE GENOMIC DNA]</scope>
    <source>
        <strain evidence="2">SXYL134</strain>
    </source>
</reference>
<keyword evidence="2" id="KW-1185">Reference proteome</keyword>
<accession>A0A194US93</accession>
<protein>
    <submittedName>
        <fullName evidence="1">Uncharacterized protein</fullName>
    </submittedName>
</protein>
<gene>
    <name evidence="1" type="ORF">VP1G_10666</name>
</gene>
<dbReference type="Proteomes" id="UP000078576">
    <property type="component" value="Unassembled WGS sequence"/>
</dbReference>